<evidence type="ECO:0000256" key="3">
    <source>
        <dbReference type="ARBA" id="ARBA00022729"/>
    </source>
</evidence>
<keyword evidence="4" id="KW-0378">Hydrolase</keyword>
<organism evidence="8 9">
    <name type="scientific">Naematelia encephala</name>
    <dbReference type="NCBI Taxonomy" id="71784"/>
    <lineage>
        <taxon>Eukaryota</taxon>
        <taxon>Fungi</taxon>
        <taxon>Dikarya</taxon>
        <taxon>Basidiomycota</taxon>
        <taxon>Agaricomycotina</taxon>
        <taxon>Tremellomycetes</taxon>
        <taxon>Tremellales</taxon>
        <taxon>Naemateliaceae</taxon>
        <taxon>Naematelia</taxon>
    </lineage>
</organism>
<dbReference type="FunFam" id="3.40.50.1820:FF:000028">
    <property type="entry name" value="S9 family peptidase"/>
    <property type="match status" value="1"/>
</dbReference>
<evidence type="ECO:0000313" key="9">
    <source>
        <dbReference type="Proteomes" id="UP000193986"/>
    </source>
</evidence>
<reference evidence="8 9" key="1">
    <citation type="submission" date="2016-07" db="EMBL/GenBank/DDBJ databases">
        <title>Pervasive Adenine N6-methylation of Active Genes in Fungi.</title>
        <authorList>
            <consortium name="DOE Joint Genome Institute"/>
            <person name="Mondo S.J."/>
            <person name="Dannebaum R.O."/>
            <person name="Kuo R.C."/>
            <person name="Labutti K."/>
            <person name="Haridas S."/>
            <person name="Kuo A."/>
            <person name="Salamov A."/>
            <person name="Ahrendt S.R."/>
            <person name="Lipzen A."/>
            <person name="Sullivan W."/>
            <person name="Andreopoulos W.B."/>
            <person name="Clum A."/>
            <person name="Lindquist E."/>
            <person name="Daum C."/>
            <person name="Ramamoorthy G.K."/>
            <person name="Gryganskyi A."/>
            <person name="Culley D."/>
            <person name="Magnuson J.K."/>
            <person name="James T.Y."/>
            <person name="O'Malley M.A."/>
            <person name="Stajich J.E."/>
            <person name="Spatafora J.W."/>
            <person name="Visel A."/>
            <person name="Grigoriev I.V."/>
        </authorList>
    </citation>
    <scope>NUCLEOTIDE SEQUENCE [LARGE SCALE GENOMIC DNA]</scope>
    <source>
        <strain evidence="8 9">68-887.2</strain>
    </source>
</reference>
<feature type="signal peptide" evidence="6">
    <location>
        <begin position="1"/>
        <end position="18"/>
    </location>
</feature>
<dbReference type="PANTHER" id="PTHR42776:SF13">
    <property type="entry name" value="DIPEPTIDYL-PEPTIDASE 5"/>
    <property type="match status" value="1"/>
</dbReference>
<feature type="domain" description="Peptidase S9 prolyl oligopeptidase catalytic" evidence="7">
    <location>
        <begin position="487"/>
        <end position="700"/>
    </location>
</feature>
<dbReference type="EMBL" id="MCFC01000050">
    <property type="protein sequence ID" value="ORY26133.1"/>
    <property type="molecule type" value="Genomic_DNA"/>
</dbReference>
<evidence type="ECO:0000256" key="5">
    <source>
        <dbReference type="ARBA" id="ARBA00032829"/>
    </source>
</evidence>
<dbReference type="GO" id="GO:0004252">
    <property type="term" value="F:serine-type endopeptidase activity"/>
    <property type="evidence" value="ECO:0007669"/>
    <property type="project" value="TreeGrafter"/>
</dbReference>
<dbReference type="STRING" id="71784.A0A1Y2AU66"/>
<comment type="caution">
    <text evidence="8">The sequence shown here is derived from an EMBL/GenBank/DDBJ whole genome shotgun (WGS) entry which is preliminary data.</text>
</comment>
<dbReference type="InParanoid" id="A0A1Y2AU66"/>
<protein>
    <recommendedName>
        <fullName evidence="5">Dipeptidyl-peptidase V</fullName>
    </recommendedName>
</protein>
<keyword evidence="2" id="KW-0645">Protease</keyword>
<evidence type="ECO:0000313" key="8">
    <source>
        <dbReference type="EMBL" id="ORY26133.1"/>
    </source>
</evidence>
<dbReference type="SUPFAM" id="SSF82171">
    <property type="entry name" value="DPP6 N-terminal domain-like"/>
    <property type="match status" value="1"/>
</dbReference>
<evidence type="ECO:0000259" key="7">
    <source>
        <dbReference type="Pfam" id="PF00326"/>
    </source>
</evidence>
<dbReference type="InterPro" id="IPR001375">
    <property type="entry name" value="Peptidase_S9_cat"/>
</dbReference>
<dbReference type="AlphaFoldDB" id="A0A1Y2AU66"/>
<evidence type="ECO:0000256" key="6">
    <source>
        <dbReference type="SAM" id="SignalP"/>
    </source>
</evidence>
<gene>
    <name evidence="8" type="ORF">BCR39DRAFT_541910</name>
</gene>
<dbReference type="Proteomes" id="UP000193986">
    <property type="component" value="Unassembled WGS sequence"/>
</dbReference>
<accession>A0A1Y2AU66</accession>
<comment type="similarity">
    <text evidence="1">Belongs to the peptidase S9C family.</text>
</comment>
<keyword evidence="9" id="KW-1185">Reference proteome</keyword>
<evidence type="ECO:0000256" key="4">
    <source>
        <dbReference type="ARBA" id="ARBA00022801"/>
    </source>
</evidence>
<dbReference type="PANTHER" id="PTHR42776">
    <property type="entry name" value="SERINE PEPTIDASE S9 FAMILY MEMBER"/>
    <property type="match status" value="1"/>
</dbReference>
<dbReference type="OrthoDB" id="416344at2759"/>
<sequence length="708" mass="79563">MRAALVLSLLLGTLPVLSQHHHHHHDEKTEKPLGAEDMLSAPRPQAPIPSPDGHNAINVVDRWSPTDDITTRSVYILSLKSNASSSHIDLFDCHPSEASELFWISNGTIAYLNGSSLYSLPIENKVKPKFELEFPAGINAGGLKYSVSSGVLAFSAQVWADGSFDTVAHFDDVQSGQRDTGRVFDELYVRHWDIWRTPGKVWTIGTTKLGKDTQFKNVLNGTGLYSQIDPIEFDLSSTHIAISVKAPHLPPAQHTRTDIYLIPLGDTKSSPSHLTPHAHGAIGGVTFSPKGDKLAWLEMAKDGYESDKRVAVTYDLSSKRTTRWTDGWDRSPSDITWALGSDSLYFLAEHHGRILPYHLSHPDHLPTPLLFNHSTSSLATLTRHTLLLSISSMTSPADIFLLHLDQKDDGDKLPRSPLHRLTSWSKDYIDGRLDSLVIEEFWFKGAEDWDIMSWIIKPRNWQPDQISKYPLAFLIHGGPQGAWEDSWSTRWNPALFASQGYFVIAINPTGSTGYGQEFTDRIQSNWGGRPFKDLVAGYHSLLACYPEVDPQRTAALGASYGGYMINWINGHNDAFGSGFKALVCHDGIFDTLTMFYTTEEVYFPIHDLVGTPIDARATYERWNPMNHVSEWTTPQLVIHSALDYRLVDGQGFAPFTALQVQGVPSRLLWFPDENHWVLKPHNSVRWHYEVFRWLDEWVGEKPDALVIQ</sequence>
<name>A0A1Y2AU66_9TREE</name>
<dbReference type="InterPro" id="IPR029058">
    <property type="entry name" value="AB_hydrolase_fold"/>
</dbReference>
<keyword evidence="3 6" id="KW-0732">Signal</keyword>
<feature type="chain" id="PRO_5012847385" description="Dipeptidyl-peptidase V" evidence="6">
    <location>
        <begin position="19"/>
        <end position="708"/>
    </location>
</feature>
<evidence type="ECO:0000256" key="2">
    <source>
        <dbReference type="ARBA" id="ARBA00022670"/>
    </source>
</evidence>
<dbReference type="FunCoup" id="A0A1Y2AU66">
    <property type="interactions" value="16"/>
</dbReference>
<dbReference type="SUPFAM" id="SSF53474">
    <property type="entry name" value="alpha/beta-Hydrolases"/>
    <property type="match status" value="1"/>
</dbReference>
<dbReference type="GO" id="GO:0006508">
    <property type="term" value="P:proteolysis"/>
    <property type="evidence" value="ECO:0007669"/>
    <property type="project" value="UniProtKB-KW"/>
</dbReference>
<dbReference type="Gene3D" id="3.40.50.1820">
    <property type="entry name" value="alpha/beta hydrolase"/>
    <property type="match status" value="1"/>
</dbReference>
<evidence type="ECO:0000256" key="1">
    <source>
        <dbReference type="ARBA" id="ARBA00010040"/>
    </source>
</evidence>
<dbReference type="Pfam" id="PF00326">
    <property type="entry name" value="Peptidase_S9"/>
    <property type="match status" value="1"/>
</dbReference>
<proteinExistence type="inferred from homology"/>